<feature type="non-terminal residue" evidence="2">
    <location>
        <position position="195"/>
    </location>
</feature>
<reference evidence="2 3" key="1">
    <citation type="submission" date="2016-04" db="EMBL/GenBank/DDBJ databases">
        <title>Genome analyses suggest a sexual origin of heterokaryosis in a supposedly ancient asexual fungus.</title>
        <authorList>
            <person name="Ropars J."/>
            <person name="Sedzielewska K."/>
            <person name="Noel J."/>
            <person name="Charron P."/>
            <person name="Farinelli L."/>
            <person name="Marton T."/>
            <person name="Kruger M."/>
            <person name="Pelin A."/>
            <person name="Brachmann A."/>
            <person name="Corradi N."/>
        </authorList>
    </citation>
    <scope>NUCLEOTIDE SEQUENCE [LARGE SCALE GENOMIC DNA]</scope>
    <source>
        <strain evidence="2 3">A5</strain>
    </source>
</reference>
<reference evidence="2 3" key="2">
    <citation type="submission" date="2017-09" db="EMBL/GenBank/DDBJ databases">
        <title>Extensive intraspecific genome diversity in a model arbuscular mycorrhizal fungus.</title>
        <authorList>
            <person name="Chen E.C."/>
            <person name="Morin E."/>
            <person name="Beaudet D."/>
            <person name="Noel J."/>
            <person name="Ndikumana S."/>
            <person name="Charron P."/>
            <person name="St-Onge C."/>
            <person name="Giorgi J."/>
            <person name="Grigoriev I.V."/>
            <person name="Roux C."/>
            <person name="Martin F.M."/>
            <person name="Corradi N."/>
        </authorList>
    </citation>
    <scope>NUCLEOTIDE SEQUENCE [LARGE SCALE GENOMIC DNA]</scope>
    <source>
        <strain evidence="2 3">A5</strain>
    </source>
</reference>
<accession>A0A2N0NE23</accession>
<dbReference type="Proteomes" id="UP000232722">
    <property type="component" value="Unassembled WGS sequence"/>
</dbReference>
<dbReference type="AlphaFoldDB" id="A0A2N0NE23"/>
<gene>
    <name evidence="2" type="ORF">RhiirA5_443417</name>
</gene>
<proteinExistence type="predicted"/>
<protein>
    <submittedName>
        <fullName evidence="2">Uncharacterized protein</fullName>
    </submittedName>
</protein>
<feature type="compositionally biased region" description="Basic and acidic residues" evidence="1">
    <location>
        <begin position="123"/>
        <end position="135"/>
    </location>
</feature>
<sequence>MGNTWEMTRKYGANSLKRGSTSATPNTVIETTTEEVVDTVNKYRKNLLNETEPQGPPTVSLPKTDYTSPENVVKIIEEYREEIFMEHEPAPIKEGILIDLSEKAVTPRSRMDEIMLDYKEKGKLSDERTTKEAERPYMLSNNNPFTIEEDKSHSSSSSDDDDCIKDVKKRIKKKQGARSSDSEEDLTIDSSSEVK</sequence>
<organism evidence="2 3">
    <name type="scientific">Rhizophagus irregularis</name>
    <dbReference type="NCBI Taxonomy" id="588596"/>
    <lineage>
        <taxon>Eukaryota</taxon>
        <taxon>Fungi</taxon>
        <taxon>Fungi incertae sedis</taxon>
        <taxon>Mucoromycota</taxon>
        <taxon>Glomeromycotina</taxon>
        <taxon>Glomeromycetes</taxon>
        <taxon>Glomerales</taxon>
        <taxon>Glomeraceae</taxon>
        <taxon>Rhizophagus</taxon>
    </lineage>
</organism>
<evidence type="ECO:0000313" key="2">
    <source>
        <dbReference type="EMBL" id="PKB92779.1"/>
    </source>
</evidence>
<evidence type="ECO:0000256" key="1">
    <source>
        <dbReference type="SAM" id="MobiDB-lite"/>
    </source>
</evidence>
<feature type="compositionally biased region" description="Basic residues" evidence="1">
    <location>
        <begin position="167"/>
        <end position="176"/>
    </location>
</feature>
<feature type="region of interest" description="Disordered" evidence="1">
    <location>
        <begin position="123"/>
        <end position="195"/>
    </location>
</feature>
<dbReference type="VEuPathDB" id="FungiDB:FUN_009467"/>
<evidence type="ECO:0000313" key="3">
    <source>
        <dbReference type="Proteomes" id="UP000232722"/>
    </source>
</evidence>
<name>A0A2N0NE23_9GLOM</name>
<comment type="caution">
    <text evidence="2">The sequence shown here is derived from an EMBL/GenBank/DDBJ whole genome shotgun (WGS) entry which is preliminary data.</text>
</comment>
<dbReference type="EMBL" id="LLXJ01009917">
    <property type="protein sequence ID" value="PKB92779.1"/>
    <property type="molecule type" value="Genomic_DNA"/>
</dbReference>